<dbReference type="EMBL" id="QVEV01000024">
    <property type="protein sequence ID" value="RGC14083.1"/>
    <property type="molecule type" value="Genomic_DNA"/>
</dbReference>
<dbReference type="PANTHER" id="PTHR34822">
    <property type="entry name" value="GRPB DOMAIN PROTEIN (AFU_ORTHOLOGUE AFUA_1G01530)"/>
    <property type="match status" value="1"/>
</dbReference>
<dbReference type="OrthoDB" id="9799092at2"/>
<dbReference type="InterPro" id="IPR007344">
    <property type="entry name" value="GrpB/CoaE"/>
</dbReference>
<dbReference type="AlphaFoldDB" id="A0A3E2VUL2"/>
<accession>A0A3E2VUL2</accession>
<dbReference type="SUPFAM" id="SSF81301">
    <property type="entry name" value="Nucleotidyltransferase"/>
    <property type="match status" value="1"/>
</dbReference>
<proteinExistence type="predicted"/>
<gene>
    <name evidence="1" type="ORF">DXA38_14915</name>
</gene>
<evidence type="ECO:0000313" key="2">
    <source>
        <dbReference type="Proteomes" id="UP000260025"/>
    </source>
</evidence>
<dbReference type="Pfam" id="PF04229">
    <property type="entry name" value="GrpB"/>
    <property type="match status" value="1"/>
</dbReference>
<comment type="caution">
    <text evidence="1">The sequence shown here is derived from an EMBL/GenBank/DDBJ whole genome shotgun (WGS) entry which is preliminary data.</text>
</comment>
<name>A0A3E2VUL2_CLOIN</name>
<sequence>MKLVYKNLTICSKAEGSIPVWDSAHAPQLQEQQMHNMLQLYLLLDTIYAGYMQVTLLTAHTVSITMKLANTGKNFAQLQRQYLLMLLFYVLYRWDIAQVVMEVDGKDRQLQENLVQLGFSSVGQAQKHPAMAKTSLLYQLQASDFNRKENLDAEELQKLSLEQLWELFPIVIRPHNEQYAAWYDAQRLHLQELLKASIVRISHIGSTAVKGLEAKPCVDILLETDTRHPQELIKRLTQDGWILMSRKQEEQGDILCFNKGYTALGFAQKVYHLHVRYPAAWGELYFCDYLRAHDEACREYAALKKELAQTYRKDRDAYTHAKTQFIEEMTKRARRELSDKFSIAAENK</sequence>
<reference evidence="1 2" key="1">
    <citation type="submission" date="2018-08" db="EMBL/GenBank/DDBJ databases">
        <title>A genome reference for cultivated species of the human gut microbiota.</title>
        <authorList>
            <person name="Zou Y."/>
            <person name="Xue W."/>
            <person name="Luo G."/>
        </authorList>
    </citation>
    <scope>NUCLEOTIDE SEQUENCE [LARGE SCALE GENOMIC DNA]</scope>
    <source>
        <strain evidence="1 2">OF01-2LB</strain>
    </source>
</reference>
<evidence type="ECO:0000313" key="1">
    <source>
        <dbReference type="EMBL" id="RGC14083.1"/>
    </source>
</evidence>
<protein>
    <submittedName>
        <fullName evidence="1">GrpB family protein</fullName>
    </submittedName>
</protein>
<dbReference type="RefSeq" id="WP_117443849.1">
    <property type="nucleotide sequence ID" value="NZ_JAJFEN010000019.1"/>
</dbReference>
<dbReference type="InterPro" id="IPR043519">
    <property type="entry name" value="NT_sf"/>
</dbReference>
<dbReference type="PANTHER" id="PTHR34822:SF1">
    <property type="entry name" value="GRPB FAMILY PROTEIN"/>
    <property type="match status" value="1"/>
</dbReference>
<organism evidence="1 2">
    <name type="scientific">Clostridium innocuum</name>
    <dbReference type="NCBI Taxonomy" id="1522"/>
    <lineage>
        <taxon>Bacteria</taxon>
        <taxon>Bacillati</taxon>
        <taxon>Bacillota</taxon>
        <taxon>Clostridia</taxon>
        <taxon>Eubacteriales</taxon>
        <taxon>Clostridiaceae</taxon>
        <taxon>Clostridium</taxon>
    </lineage>
</organism>
<dbReference type="Gene3D" id="3.30.460.10">
    <property type="entry name" value="Beta Polymerase, domain 2"/>
    <property type="match status" value="1"/>
</dbReference>
<dbReference type="Proteomes" id="UP000260025">
    <property type="component" value="Unassembled WGS sequence"/>
</dbReference>